<protein>
    <submittedName>
        <fullName evidence="2">Alpha/Beta hydrolase protein</fullName>
    </submittedName>
</protein>
<dbReference type="InterPro" id="IPR051044">
    <property type="entry name" value="MAG_DAG_Lipase"/>
</dbReference>
<gene>
    <name evidence="2" type="ORF">BDP27DRAFT_1312010</name>
</gene>
<dbReference type="Proteomes" id="UP000772434">
    <property type="component" value="Unassembled WGS sequence"/>
</dbReference>
<feature type="domain" description="Serine aminopeptidase S33" evidence="1">
    <location>
        <begin position="31"/>
        <end position="274"/>
    </location>
</feature>
<organism evidence="2 3">
    <name type="scientific">Rhodocollybia butyracea</name>
    <dbReference type="NCBI Taxonomy" id="206335"/>
    <lineage>
        <taxon>Eukaryota</taxon>
        <taxon>Fungi</taxon>
        <taxon>Dikarya</taxon>
        <taxon>Basidiomycota</taxon>
        <taxon>Agaricomycotina</taxon>
        <taxon>Agaricomycetes</taxon>
        <taxon>Agaricomycetidae</taxon>
        <taxon>Agaricales</taxon>
        <taxon>Marasmiineae</taxon>
        <taxon>Omphalotaceae</taxon>
        <taxon>Rhodocollybia</taxon>
    </lineage>
</organism>
<accession>A0A9P5Q9K6</accession>
<comment type="caution">
    <text evidence="2">The sequence shown here is derived from an EMBL/GenBank/DDBJ whole genome shotgun (WGS) entry which is preliminary data.</text>
</comment>
<reference evidence="2" key="1">
    <citation type="submission" date="2020-11" db="EMBL/GenBank/DDBJ databases">
        <authorList>
            <consortium name="DOE Joint Genome Institute"/>
            <person name="Ahrendt S."/>
            <person name="Riley R."/>
            <person name="Andreopoulos W."/>
            <person name="Labutti K."/>
            <person name="Pangilinan J."/>
            <person name="Ruiz-Duenas F.J."/>
            <person name="Barrasa J.M."/>
            <person name="Sanchez-Garcia M."/>
            <person name="Camarero S."/>
            <person name="Miyauchi S."/>
            <person name="Serrano A."/>
            <person name="Linde D."/>
            <person name="Babiker R."/>
            <person name="Drula E."/>
            <person name="Ayuso-Fernandez I."/>
            <person name="Pacheco R."/>
            <person name="Padilla G."/>
            <person name="Ferreira P."/>
            <person name="Barriuso J."/>
            <person name="Kellner H."/>
            <person name="Castanera R."/>
            <person name="Alfaro M."/>
            <person name="Ramirez L."/>
            <person name="Pisabarro A.G."/>
            <person name="Kuo A."/>
            <person name="Tritt A."/>
            <person name="Lipzen A."/>
            <person name="He G."/>
            <person name="Yan M."/>
            <person name="Ng V."/>
            <person name="Cullen D."/>
            <person name="Martin F."/>
            <person name="Rosso M.-N."/>
            <person name="Henrissat B."/>
            <person name="Hibbett D."/>
            <person name="Martinez A.T."/>
            <person name="Grigoriev I.V."/>
        </authorList>
    </citation>
    <scope>NUCLEOTIDE SEQUENCE</scope>
    <source>
        <strain evidence="2">AH 40177</strain>
    </source>
</reference>
<sequence length="303" mass="33614">MLNPNHTTSERWLTGSQETRFYTRTYAPSTSPKAVIVFFHGFAEHVGRYAHIHPVFAERGVAMFTFDQRGFGRTALDTEYKSKASAWGRTGWTDQLEDVNWAIGVAKKEFPGIPVFIMGQSMGGGEVLSFATTKDQRYTETVASLAGVIATSPLIEQTTPTSKLVRRLGAKAAIINPYKVISAAVESSHLSHNAAANEAHAKDPLIRQSGSLRGEKLLTDGCNNWPNKPVLFLHGTDDKVTSYKATQRFHDLIRAENKKIILYPDQYHELHNETPEIRQQYVNDIVSFVGVHILSTSTAGVKP</sequence>
<keyword evidence="3" id="KW-1185">Reference proteome</keyword>
<dbReference type="AlphaFoldDB" id="A0A9P5Q9K6"/>
<name>A0A9P5Q9K6_9AGAR</name>
<dbReference type="GO" id="GO:0016787">
    <property type="term" value="F:hydrolase activity"/>
    <property type="evidence" value="ECO:0007669"/>
    <property type="project" value="UniProtKB-KW"/>
</dbReference>
<evidence type="ECO:0000259" key="1">
    <source>
        <dbReference type="Pfam" id="PF12146"/>
    </source>
</evidence>
<dbReference type="InterPro" id="IPR029058">
    <property type="entry name" value="AB_hydrolase_fold"/>
</dbReference>
<evidence type="ECO:0000313" key="2">
    <source>
        <dbReference type="EMBL" id="KAF9077212.1"/>
    </source>
</evidence>
<evidence type="ECO:0000313" key="3">
    <source>
        <dbReference type="Proteomes" id="UP000772434"/>
    </source>
</evidence>
<proteinExistence type="predicted"/>
<dbReference type="InterPro" id="IPR022742">
    <property type="entry name" value="Hydrolase_4"/>
</dbReference>
<keyword evidence="2" id="KW-0378">Hydrolase</keyword>
<dbReference type="PANTHER" id="PTHR11614">
    <property type="entry name" value="PHOSPHOLIPASE-RELATED"/>
    <property type="match status" value="1"/>
</dbReference>
<dbReference type="OrthoDB" id="10249433at2759"/>
<dbReference type="SUPFAM" id="SSF53474">
    <property type="entry name" value="alpha/beta-Hydrolases"/>
    <property type="match status" value="1"/>
</dbReference>
<dbReference type="Pfam" id="PF12146">
    <property type="entry name" value="Hydrolase_4"/>
    <property type="match status" value="1"/>
</dbReference>
<dbReference type="Gene3D" id="3.40.50.1820">
    <property type="entry name" value="alpha/beta hydrolase"/>
    <property type="match status" value="1"/>
</dbReference>
<dbReference type="EMBL" id="JADNRY010000004">
    <property type="protein sequence ID" value="KAF9077212.1"/>
    <property type="molecule type" value="Genomic_DNA"/>
</dbReference>